<reference evidence="1" key="1">
    <citation type="journal article" date="2015" name="Nature">
        <title>Complex archaea that bridge the gap between prokaryotes and eukaryotes.</title>
        <authorList>
            <person name="Spang A."/>
            <person name="Saw J.H."/>
            <person name="Jorgensen S.L."/>
            <person name="Zaremba-Niedzwiedzka K."/>
            <person name="Martijn J."/>
            <person name="Lind A.E."/>
            <person name="van Eijk R."/>
            <person name="Schleper C."/>
            <person name="Guy L."/>
            <person name="Ettema T.J."/>
        </authorList>
    </citation>
    <scope>NUCLEOTIDE SEQUENCE</scope>
</reference>
<gene>
    <name evidence="1" type="ORF">LCGC14_0732800</name>
</gene>
<accession>A0A0F9SU75</accession>
<dbReference type="AlphaFoldDB" id="A0A0F9SU75"/>
<evidence type="ECO:0000313" key="1">
    <source>
        <dbReference type="EMBL" id="KKN40491.1"/>
    </source>
</evidence>
<name>A0A0F9SU75_9ZZZZ</name>
<comment type="caution">
    <text evidence="1">The sequence shown here is derived from an EMBL/GenBank/DDBJ whole genome shotgun (WGS) entry which is preliminary data.</text>
</comment>
<sequence>MAKCQDCNKEMLDPTAEFCDKNILVIAEKNGFILERYYRNTTYFDDNKRCHDCGILNKPGNVHHWGCDMERCPKCGGQLLSCGCFNLSLTVTVTTQDAIYKIKQPVPSLT</sequence>
<dbReference type="EMBL" id="LAZR01001702">
    <property type="protein sequence ID" value="KKN40491.1"/>
    <property type="molecule type" value="Genomic_DNA"/>
</dbReference>
<protein>
    <submittedName>
        <fullName evidence="1">Uncharacterized protein</fullName>
    </submittedName>
</protein>
<organism evidence="1">
    <name type="scientific">marine sediment metagenome</name>
    <dbReference type="NCBI Taxonomy" id="412755"/>
    <lineage>
        <taxon>unclassified sequences</taxon>
        <taxon>metagenomes</taxon>
        <taxon>ecological metagenomes</taxon>
    </lineage>
</organism>
<proteinExistence type="predicted"/>